<reference evidence="6" key="1">
    <citation type="submission" date="2021-02" db="EMBL/GenBank/DDBJ databases">
        <authorList>
            <person name="Steward A R."/>
        </authorList>
    </citation>
    <scope>NUCLEOTIDE SEQUENCE</scope>
</reference>
<dbReference type="GO" id="GO:0016020">
    <property type="term" value="C:membrane"/>
    <property type="evidence" value="ECO:0007669"/>
    <property type="project" value="UniProtKB-SubCell"/>
</dbReference>
<feature type="transmembrane region" description="Helical" evidence="5">
    <location>
        <begin position="69"/>
        <end position="87"/>
    </location>
</feature>
<name>A0A821WPA4_9NEOP</name>
<proteinExistence type="inferred from homology"/>
<feature type="transmembrane region" description="Helical" evidence="5">
    <location>
        <begin position="156"/>
        <end position="176"/>
    </location>
</feature>
<comment type="caution">
    <text evidence="6">The sequence shown here is derived from an EMBL/GenBank/DDBJ whole genome shotgun (WGS) entry which is preliminary data.</text>
</comment>
<feature type="transmembrane region" description="Helical" evidence="5">
    <location>
        <begin position="126"/>
        <end position="144"/>
    </location>
</feature>
<feature type="transmembrane region" description="Helical" evidence="5">
    <location>
        <begin position="99"/>
        <end position="120"/>
    </location>
</feature>
<dbReference type="EMBL" id="CAJOBZ010000061">
    <property type="protein sequence ID" value="CAF4925980.1"/>
    <property type="molecule type" value="Genomic_DNA"/>
</dbReference>
<comment type="subcellular location">
    <subcellularLocation>
        <location evidence="1">Membrane</location>
        <topology evidence="1">Multi-pass membrane protein</topology>
    </subcellularLocation>
</comment>
<keyword evidence="7" id="KW-1185">Reference proteome</keyword>
<keyword evidence="2 5" id="KW-0812">Transmembrane</keyword>
<evidence type="ECO:0000256" key="3">
    <source>
        <dbReference type="ARBA" id="ARBA00022989"/>
    </source>
</evidence>
<feature type="transmembrane region" description="Helical" evidence="5">
    <location>
        <begin position="182"/>
        <end position="198"/>
    </location>
</feature>
<sequence length="240" mass="27324">MKGLVQGLDPHFGEDVPKNLLDFSEPSIRRGFIRKVYALVMCQLLVTMGFISIFVFYKPTQLFVETHTYIIWIAFVVVFVTIIAMACCESARRKAPNNFIFLFIFTVAMSIPLGIASSKFQVKEVFIALGVTAAICLALTIFAFQTKWDFTLCGGWLIAALTILVTFGFMMLFLPYNNKLHLLYSGVGVLLFSMYLVYDTQIMMGGEHRYSISPEEYVFAALNIYLDIINIFIRILRLIH</sequence>
<keyword evidence="3 5" id="KW-1133">Transmembrane helix</keyword>
<evidence type="ECO:0000256" key="2">
    <source>
        <dbReference type="ARBA" id="ARBA00022692"/>
    </source>
</evidence>
<dbReference type="Pfam" id="PF01027">
    <property type="entry name" value="Bax1-I"/>
    <property type="match status" value="1"/>
</dbReference>
<dbReference type="Proteomes" id="UP000663880">
    <property type="component" value="Unassembled WGS sequence"/>
</dbReference>
<evidence type="ECO:0000256" key="5">
    <source>
        <dbReference type="RuleBase" id="RU004379"/>
    </source>
</evidence>
<evidence type="ECO:0000313" key="6">
    <source>
        <dbReference type="EMBL" id="CAF4925980.1"/>
    </source>
</evidence>
<comment type="similarity">
    <text evidence="5">Belongs to the BI1 family.</text>
</comment>
<dbReference type="OrthoDB" id="7933078at2759"/>
<keyword evidence="4 5" id="KW-0472">Membrane</keyword>
<dbReference type="InterPro" id="IPR006214">
    <property type="entry name" value="Bax_inhibitor_1-related"/>
</dbReference>
<protein>
    <submittedName>
        <fullName evidence="6">Uncharacterized protein</fullName>
    </submittedName>
</protein>
<dbReference type="AlphaFoldDB" id="A0A821WPA4"/>
<dbReference type="PANTHER" id="PTHR23291">
    <property type="entry name" value="BAX INHIBITOR-RELATED"/>
    <property type="match status" value="1"/>
</dbReference>
<dbReference type="PANTHER" id="PTHR23291:SF47">
    <property type="entry name" value="TRANSMEMBRANE BAX INHIBITOR MOTIF CONTAINING 7"/>
    <property type="match status" value="1"/>
</dbReference>
<evidence type="ECO:0000256" key="4">
    <source>
        <dbReference type="ARBA" id="ARBA00023136"/>
    </source>
</evidence>
<dbReference type="CDD" id="cd10428">
    <property type="entry name" value="LFG_like"/>
    <property type="match status" value="1"/>
</dbReference>
<evidence type="ECO:0000313" key="7">
    <source>
        <dbReference type="Proteomes" id="UP000663880"/>
    </source>
</evidence>
<organism evidence="6 7">
    <name type="scientific">Pieris macdunnoughi</name>
    <dbReference type="NCBI Taxonomy" id="345717"/>
    <lineage>
        <taxon>Eukaryota</taxon>
        <taxon>Metazoa</taxon>
        <taxon>Ecdysozoa</taxon>
        <taxon>Arthropoda</taxon>
        <taxon>Hexapoda</taxon>
        <taxon>Insecta</taxon>
        <taxon>Pterygota</taxon>
        <taxon>Neoptera</taxon>
        <taxon>Endopterygota</taxon>
        <taxon>Lepidoptera</taxon>
        <taxon>Glossata</taxon>
        <taxon>Ditrysia</taxon>
        <taxon>Papilionoidea</taxon>
        <taxon>Pieridae</taxon>
        <taxon>Pierinae</taxon>
        <taxon>Pieris</taxon>
    </lineage>
</organism>
<feature type="transmembrane region" description="Helical" evidence="5">
    <location>
        <begin position="36"/>
        <end position="57"/>
    </location>
</feature>
<feature type="transmembrane region" description="Helical" evidence="5">
    <location>
        <begin position="218"/>
        <end position="239"/>
    </location>
</feature>
<accession>A0A821WPA4</accession>
<evidence type="ECO:0000256" key="1">
    <source>
        <dbReference type="ARBA" id="ARBA00004141"/>
    </source>
</evidence>
<gene>
    <name evidence="6" type="ORF">PMACD_LOCUS13455</name>
</gene>